<feature type="region of interest" description="Disordered" evidence="5">
    <location>
        <begin position="92"/>
        <end position="112"/>
    </location>
</feature>
<proteinExistence type="predicted"/>
<dbReference type="GO" id="GO:0003677">
    <property type="term" value="F:DNA binding"/>
    <property type="evidence" value="ECO:0007669"/>
    <property type="project" value="UniProtKB-UniRule"/>
</dbReference>
<gene>
    <name evidence="7" type="primary">NCAS0B09140</name>
    <name evidence="7" type="ordered locus">NCAS_0B09140</name>
</gene>
<dbReference type="SUPFAM" id="SSF46689">
    <property type="entry name" value="Homeodomain-like"/>
    <property type="match status" value="1"/>
</dbReference>
<accession>G0VAX0</accession>
<dbReference type="InterPro" id="IPR009057">
    <property type="entry name" value="Homeodomain-like_sf"/>
</dbReference>
<dbReference type="eggNOG" id="KOG0773">
    <property type="taxonomic scope" value="Eukaryota"/>
</dbReference>
<name>G0VAX0_NAUCA</name>
<comment type="subcellular location">
    <subcellularLocation>
        <location evidence="4">Nucleus</location>
    </subcellularLocation>
</comment>
<dbReference type="InterPro" id="IPR050224">
    <property type="entry name" value="TALE_homeobox"/>
</dbReference>
<keyword evidence="3 4" id="KW-0539">Nucleus</keyword>
<reference evidence="7 8" key="1">
    <citation type="journal article" date="2011" name="Proc. Natl. Acad. Sci. U.S.A.">
        <title>Evolutionary erosion of yeast sex chromosomes by mating-type switching accidents.</title>
        <authorList>
            <person name="Gordon J.L."/>
            <person name="Armisen D."/>
            <person name="Proux-Wera E."/>
            <person name="Oheigeartaigh S.S."/>
            <person name="Byrne K.P."/>
            <person name="Wolfe K.H."/>
        </authorList>
    </citation>
    <scope>NUCLEOTIDE SEQUENCE [LARGE SCALE GENOMIC DNA]</scope>
    <source>
        <strain evidence="8">ATCC 76901 / BCRC 22586 / CBS 4309 / NBRC 1992 / NRRL Y-12630</strain>
    </source>
</reference>
<dbReference type="CDD" id="cd00086">
    <property type="entry name" value="homeodomain"/>
    <property type="match status" value="1"/>
</dbReference>
<feature type="DNA-binding region" description="Homeobox" evidence="4">
    <location>
        <begin position="130"/>
        <end position="192"/>
    </location>
</feature>
<dbReference type="HOGENOM" id="CLU_091806_1_0_1"/>
<evidence type="ECO:0000256" key="2">
    <source>
        <dbReference type="ARBA" id="ARBA00023155"/>
    </source>
</evidence>
<dbReference type="AlphaFoldDB" id="G0VAX0"/>
<dbReference type="Pfam" id="PF05920">
    <property type="entry name" value="Homeobox_KN"/>
    <property type="match status" value="1"/>
</dbReference>
<evidence type="ECO:0000256" key="3">
    <source>
        <dbReference type="ARBA" id="ARBA00023242"/>
    </source>
</evidence>
<sequence length="205" mass="23676">MNKIAIHDLLNPPNTTKTHEQLESINTQLNTICSVFPTTENLDFKTYQEQLRNIAVTLSSLTNQNELSSENKNVLRVTYQISSVLLKLLGENAHNKDQPKTPTSGSESERNPKLVFNILTKKRMSPTSNEPRRGHRLAKEKVDLLEHWYIQHMDNPYLNKASLQMLMQETSLSKMQIKNWVSNRRRKEKSLSIAPEIVDILNKQK</sequence>
<dbReference type="PROSITE" id="PS50071">
    <property type="entry name" value="HOMEOBOX_2"/>
    <property type="match status" value="1"/>
</dbReference>
<dbReference type="SMART" id="SM00389">
    <property type="entry name" value="HOX"/>
    <property type="match status" value="1"/>
</dbReference>
<dbReference type="OrthoDB" id="4069986at2759"/>
<dbReference type="FunCoup" id="G0VAX0">
    <property type="interactions" value="232"/>
</dbReference>
<dbReference type="Gene3D" id="1.10.10.60">
    <property type="entry name" value="Homeodomain-like"/>
    <property type="match status" value="1"/>
</dbReference>
<keyword evidence="1 4" id="KW-0238">DNA-binding</keyword>
<dbReference type="PANTHER" id="PTHR11850">
    <property type="entry name" value="HOMEOBOX PROTEIN TRANSCRIPTION FACTORS"/>
    <property type="match status" value="1"/>
</dbReference>
<evidence type="ECO:0000313" key="7">
    <source>
        <dbReference type="EMBL" id="CCC68998.1"/>
    </source>
</evidence>
<evidence type="ECO:0000256" key="1">
    <source>
        <dbReference type="ARBA" id="ARBA00023125"/>
    </source>
</evidence>
<dbReference type="RefSeq" id="XP_003675367.1">
    <property type="nucleotide sequence ID" value="XM_003675319.1"/>
</dbReference>
<keyword evidence="8" id="KW-1185">Reference proteome</keyword>
<organism evidence="7 8">
    <name type="scientific">Naumovozyma castellii</name>
    <name type="common">Yeast</name>
    <name type="synonym">Saccharomyces castellii</name>
    <dbReference type="NCBI Taxonomy" id="27288"/>
    <lineage>
        <taxon>Eukaryota</taxon>
        <taxon>Fungi</taxon>
        <taxon>Dikarya</taxon>
        <taxon>Ascomycota</taxon>
        <taxon>Saccharomycotina</taxon>
        <taxon>Saccharomycetes</taxon>
        <taxon>Saccharomycetales</taxon>
        <taxon>Saccharomycetaceae</taxon>
        <taxon>Naumovozyma</taxon>
    </lineage>
</organism>
<dbReference type="Proteomes" id="UP000001640">
    <property type="component" value="Chromosome 2"/>
</dbReference>
<dbReference type="GO" id="GO:0006355">
    <property type="term" value="P:regulation of DNA-templated transcription"/>
    <property type="evidence" value="ECO:0007669"/>
    <property type="project" value="InterPro"/>
</dbReference>
<feature type="domain" description="Homeobox" evidence="6">
    <location>
        <begin position="128"/>
        <end position="191"/>
    </location>
</feature>
<dbReference type="InterPro" id="IPR001356">
    <property type="entry name" value="HD"/>
</dbReference>
<dbReference type="InParanoid" id="G0VAX0"/>
<keyword evidence="2 4" id="KW-0371">Homeobox</keyword>
<dbReference type="EMBL" id="HE576753">
    <property type="protein sequence ID" value="CCC68998.1"/>
    <property type="molecule type" value="Genomic_DNA"/>
</dbReference>
<dbReference type="GeneID" id="96902553"/>
<evidence type="ECO:0000256" key="4">
    <source>
        <dbReference type="PROSITE-ProRule" id="PRU00108"/>
    </source>
</evidence>
<dbReference type="STRING" id="1064592.G0VAX0"/>
<protein>
    <recommendedName>
        <fullName evidence="6">Homeobox domain-containing protein</fullName>
    </recommendedName>
</protein>
<dbReference type="InterPro" id="IPR008422">
    <property type="entry name" value="KN_HD"/>
</dbReference>
<dbReference type="OMA" id="KVQIKNW"/>
<reference key="2">
    <citation type="submission" date="2011-08" db="EMBL/GenBank/DDBJ databases">
        <title>Genome sequence of Naumovozyma castellii.</title>
        <authorList>
            <person name="Gordon J.L."/>
            <person name="Armisen D."/>
            <person name="Proux-Wera E."/>
            <person name="OhEigeartaigh S.S."/>
            <person name="Byrne K.P."/>
            <person name="Wolfe K.H."/>
        </authorList>
    </citation>
    <scope>NUCLEOTIDE SEQUENCE</scope>
    <source>
        <strain>Type strain:CBS 4309</strain>
    </source>
</reference>
<evidence type="ECO:0000256" key="5">
    <source>
        <dbReference type="SAM" id="MobiDB-lite"/>
    </source>
</evidence>
<dbReference type="KEGG" id="ncs:NCAS_0B09140"/>
<dbReference type="GO" id="GO:0005634">
    <property type="term" value="C:nucleus"/>
    <property type="evidence" value="ECO:0007669"/>
    <property type="project" value="UniProtKB-SubCell"/>
</dbReference>
<evidence type="ECO:0000259" key="6">
    <source>
        <dbReference type="PROSITE" id="PS50071"/>
    </source>
</evidence>
<evidence type="ECO:0000313" key="8">
    <source>
        <dbReference type="Proteomes" id="UP000001640"/>
    </source>
</evidence>